<sequence>MGSMNESNISVNFAVLTNFPSDVVKWMKINAKPRMGFKLMKVCKYFQHKEFPFIVIDDLTRVDGTWSYKILKRRKSKKVEKLSNRLWLTNVLRFYYSDFNMSDFINKIVVCDIKEIDFMSQKLLFDEFKFLTFNGTLERLTMANVTVTFKNGIHVSLIDIFGCIPNIIKFCM</sequence>
<evidence type="ECO:0000313" key="1">
    <source>
        <dbReference type="Proteomes" id="UP000887579"/>
    </source>
</evidence>
<organism evidence="1 2">
    <name type="scientific">Panagrolaimus sp. ES5</name>
    <dbReference type="NCBI Taxonomy" id="591445"/>
    <lineage>
        <taxon>Eukaryota</taxon>
        <taxon>Metazoa</taxon>
        <taxon>Ecdysozoa</taxon>
        <taxon>Nematoda</taxon>
        <taxon>Chromadorea</taxon>
        <taxon>Rhabditida</taxon>
        <taxon>Tylenchina</taxon>
        <taxon>Panagrolaimomorpha</taxon>
        <taxon>Panagrolaimoidea</taxon>
        <taxon>Panagrolaimidae</taxon>
        <taxon>Panagrolaimus</taxon>
    </lineage>
</organism>
<accession>A0AC34FER9</accession>
<evidence type="ECO:0000313" key="2">
    <source>
        <dbReference type="WBParaSite" id="ES5_v2.g15348.t1"/>
    </source>
</evidence>
<proteinExistence type="predicted"/>
<protein>
    <submittedName>
        <fullName evidence="2">Uncharacterized protein</fullName>
    </submittedName>
</protein>
<name>A0AC34FER9_9BILA</name>
<dbReference type="Proteomes" id="UP000887579">
    <property type="component" value="Unplaced"/>
</dbReference>
<reference evidence="2" key="1">
    <citation type="submission" date="2022-11" db="UniProtKB">
        <authorList>
            <consortium name="WormBaseParasite"/>
        </authorList>
    </citation>
    <scope>IDENTIFICATION</scope>
</reference>
<dbReference type="WBParaSite" id="ES5_v2.g15348.t1">
    <property type="protein sequence ID" value="ES5_v2.g15348.t1"/>
    <property type="gene ID" value="ES5_v2.g15348"/>
</dbReference>